<evidence type="ECO:0000313" key="2">
    <source>
        <dbReference type="EMBL" id="HGK28307.1"/>
    </source>
</evidence>
<dbReference type="AlphaFoldDB" id="A0A7C4CCD0"/>
<reference evidence="2" key="1">
    <citation type="journal article" date="2020" name="mSystems">
        <title>Genome- and Community-Level Interaction Insights into Carbon Utilization and Element Cycling Functions of Hydrothermarchaeota in Hydrothermal Sediment.</title>
        <authorList>
            <person name="Zhou Z."/>
            <person name="Liu Y."/>
            <person name="Xu W."/>
            <person name="Pan J."/>
            <person name="Luo Z.H."/>
            <person name="Li M."/>
        </authorList>
    </citation>
    <scope>NUCLEOTIDE SEQUENCE [LARGE SCALE GENOMIC DNA]</scope>
    <source>
        <strain evidence="2">SpSt-488</strain>
    </source>
</reference>
<accession>A0A7C4CCD0</accession>
<proteinExistence type="predicted"/>
<name>A0A7C4CCD0_UNCW3</name>
<gene>
    <name evidence="2" type="ORF">ENS41_05060</name>
</gene>
<comment type="caution">
    <text evidence="2">The sequence shown here is derived from an EMBL/GenBank/DDBJ whole genome shotgun (WGS) entry which is preliminary data.</text>
</comment>
<evidence type="ECO:0000256" key="1">
    <source>
        <dbReference type="SAM" id="MobiDB-lite"/>
    </source>
</evidence>
<sequence>MRCTLSIDVPARFYQLEEHARAQRLAERTGRAVYTWKTTGRANWLERQFSNVDALGLVLLPSGLPETIAMPDDAPERQPGPRGRGR</sequence>
<protein>
    <submittedName>
        <fullName evidence="2">Uncharacterized protein</fullName>
    </submittedName>
</protein>
<organism evidence="2">
    <name type="scientific">candidate division WOR-3 bacterium</name>
    <dbReference type="NCBI Taxonomy" id="2052148"/>
    <lineage>
        <taxon>Bacteria</taxon>
        <taxon>Bacteria division WOR-3</taxon>
    </lineage>
</organism>
<dbReference type="EMBL" id="DSUT01000102">
    <property type="protein sequence ID" value="HGK28307.1"/>
    <property type="molecule type" value="Genomic_DNA"/>
</dbReference>
<feature type="region of interest" description="Disordered" evidence="1">
    <location>
        <begin position="66"/>
        <end position="86"/>
    </location>
</feature>